<sequence>MYRDTVSRRTRIVQAFRDPGHVLVNDPANRSGLFHEFVLYVAALGRSWRPERLDVGAIGRAEGNRGRKADAV</sequence>
<reference evidence="2" key="1">
    <citation type="journal article" date="2019" name="Int. J. Syst. Evol. Microbiol.">
        <title>The Global Catalogue of Microorganisms (GCM) 10K type strain sequencing project: providing services to taxonomists for standard genome sequencing and annotation.</title>
        <authorList>
            <consortium name="The Broad Institute Genomics Platform"/>
            <consortium name="The Broad Institute Genome Sequencing Center for Infectious Disease"/>
            <person name="Wu L."/>
            <person name="Ma J."/>
        </authorList>
    </citation>
    <scope>NUCLEOTIDE SEQUENCE [LARGE SCALE GENOMIC DNA]</scope>
    <source>
        <strain evidence="2">CGMCC 1.12664</strain>
    </source>
</reference>
<comment type="caution">
    <text evidence="1">The sequence shown here is derived from an EMBL/GenBank/DDBJ whole genome shotgun (WGS) entry which is preliminary data.</text>
</comment>
<name>A0A917AGP1_9RHOB</name>
<dbReference type="Proteomes" id="UP000612855">
    <property type="component" value="Unassembled WGS sequence"/>
</dbReference>
<protein>
    <submittedName>
        <fullName evidence="1">Uncharacterized protein</fullName>
    </submittedName>
</protein>
<evidence type="ECO:0000313" key="1">
    <source>
        <dbReference type="EMBL" id="GGE47165.1"/>
    </source>
</evidence>
<keyword evidence="2" id="KW-1185">Reference proteome</keyword>
<evidence type="ECO:0000313" key="2">
    <source>
        <dbReference type="Proteomes" id="UP000612855"/>
    </source>
</evidence>
<dbReference type="EMBL" id="BMFJ01000002">
    <property type="protein sequence ID" value="GGE47165.1"/>
    <property type="molecule type" value="Genomic_DNA"/>
</dbReference>
<accession>A0A917AGP1</accession>
<organism evidence="1 2">
    <name type="scientific">Primorskyibacter flagellatus</name>
    <dbReference type="NCBI Taxonomy" id="1387277"/>
    <lineage>
        <taxon>Bacteria</taxon>
        <taxon>Pseudomonadati</taxon>
        <taxon>Pseudomonadota</taxon>
        <taxon>Alphaproteobacteria</taxon>
        <taxon>Rhodobacterales</taxon>
        <taxon>Roseobacteraceae</taxon>
        <taxon>Primorskyibacter</taxon>
    </lineage>
</organism>
<dbReference type="AlphaFoldDB" id="A0A917AGP1"/>
<gene>
    <name evidence="1" type="ORF">GCM10011360_38020</name>
</gene>
<proteinExistence type="predicted"/>